<dbReference type="PANTHER" id="PTHR15852">
    <property type="entry name" value="PLASTID TRANSCRIPTIONALLY ACTIVE PROTEIN"/>
    <property type="match status" value="1"/>
</dbReference>
<protein>
    <submittedName>
        <fullName evidence="1">Molecular chaperone DnaJ</fullName>
    </submittedName>
</protein>
<accession>A0ABW0BTR0</accession>
<dbReference type="SUPFAM" id="SSF48452">
    <property type="entry name" value="TPR-like"/>
    <property type="match status" value="1"/>
</dbReference>
<gene>
    <name evidence="1" type="ORF">ACFPIK_03390</name>
</gene>
<dbReference type="RefSeq" id="WP_377912223.1">
    <property type="nucleotide sequence ID" value="NZ_JBHSKS010000002.1"/>
</dbReference>
<dbReference type="EMBL" id="JBHSKS010000002">
    <property type="protein sequence ID" value="MFC5190796.1"/>
    <property type="molecule type" value="Genomic_DNA"/>
</dbReference>
<dbReference type="Proteomes" id="UP001596163">
    <property type="component" value="Unassembled WGS sequence"/>
</dbReference>
<sequence length="243" mass="27107">MLLVNPNAVKYGYLLLLLFSLVLFPSIHTFSQVNLGQTDRWMKGALAAMERKDYQTANSIFRNLIDSGLPLPDEMPYYFSETLFELGQYDNSNNFLNKYLELTGFKGQNYQGASELKEKLKGPLAKIQACELCDRRGYRFGACFTCEGKKQIEQSCNYCKSKGIVGCSRCAATGMIKKVNVFNIVEFFECERCAGKGRLTCPECAGSGKEVSECRTCTGSGKLATDAICDHTAHDHSHDSEKK</sequence>
<dbReference type="PANTHER" id="PTHR15852:SF54">
    <property type="entry name" value="PROTEIN SSUH2 HOMOLOG"/>
    <property type="match status" value="1"/>
</dbReference>
<dbReference type="InterPro" id="IPR036410">
    <property type="entry name" value="HSP_DnaJ_Cys-rich_dom_sf"/>
</dbReference>
<dbReference type="SUPFAM" id="SSF57938">
    <property type="entry name" value="DnaJ/Hsp40 cysteine-rich domain"/>
    <property type="match status" value="1"/>
</dbReference>
<dbReference type="InterPro" id="IPR011990">
    <property type="entry name" value="TPR-like_helical_dom_sf"/>
</dbReference>
<organism evidence="1 2">
    <name type="scientific">Algoriphagus aquatilis</name>
    <dbReference type="NCBI Taxonomy" id="490186"/>
    <lineage>
        <taxon>Bacteria</taxon>
        <taxon>Pseudomonadati</taxon>
        <taxon>Bacteroidota</taxon>
        <taxon>Cytophagia</taxon>
        <taxon>Cytophagales</taxon>
        <taxon>Cyclobacteriaceae</taxon>
        <taxon>Algoriphagus</taxon>
    </lineage>
</organism>
<comment type="caution">
    <text evidence="1">The sequence shown here is derived from an EMBL/GenBank/DDBJ whole genome shotgun (WGS) entry which is preliminary data.</text>
</comment>
<evidence type="ECO:0000313" key="2">
    <source>
        <dbReference type="Proteomes" id="UP001596163"/>
    </source>
</evidence>
<reference evidence="2" key="1">
    <citation type="journal article" date="2019" name="Int. J. Syst. Evol. Microbiol.">
        <title>The Global Catalogue of Microorganisms (GCM) 10K type strain sequencing project: providing services to taxonomists for standard genome sequencing and annotation.</title>
        <authorList>
            <consortium name="The Broad Institute Genomics Platform"/>
            <consortium name="The Broad Institute Genome Sequencing Center for Infectious Disease"/>
            <person name="Wu L."/>
            <person name="Ma J."/>
        </authorList>
    </citation>
    <scope>NUCLEOTIDE SEQUENCE [LARGE SCALE GENOMIC DNA]</scope>
    <source>
        <strain evidence="2">CGMCC 1.7030</strain>
    </source>
</reference>
<proteinExistence type="predicted"/>
<keyword evidence="2" id="KW-1185">Reference proteome</keyword>
<name>A0ABW0BTR0_9BACT</name>
<evidence type="ECO:0000313" key="1">
    <source>
        <dbReference type="EMBL" id="MFC5190796.1"/>
    </source>
</evidence>